<accession>A0A2G3DSE0</accession>
<evidence type="ECO:0000256" key="2">
    <source>
        <dbReference type="ARBA" id="ARBA00022801"/>
    </source>
</evidence>
<protein>
    <submittedName>
        <fullName evidence="5">Alpha-glycosidase</fullName>
    </submittedName>
</protein>
<dbReference type="CDD" id="cd11338">
    <property type="entry name" value="AmyAc_CMD"/>
    <property type="match status" value="1"/>
</dbReference>
<dbReference type="PANTHER" id="PTHR10357">
    <property type="entry name" value="ALPHA-AMYLASE FAMILY MEMBER"/>
    <property type="match status" value="1"/>
</dbReference>
<gene>
    <name evidence="5" type="ORF">CSX01_12520</name>
</gene>
<dbReference type="SUPFAM" id="SSF51011">
    <property type="entry name" value="Glycosyl hydrolase domain"/>
    <property type="match status" value="1"/>
</dbReference>
<proteinExistence type="inferred from homology"/>
<dbReference type="Gene3D" id="2.60.40.1180">
    <property type="entry name" value="Golgi alpha-mannosidase II"/>
    <property type="match status" value="1"/>
</dbReference>
<keyword evidence="2" id="KW-0378">Hydrolase</keyword>
<keyword evidence="3 5" id="KW-0326">Glycosidase</keyword>
<dbReference type="Gene3D" id="3.90.400.10">
    <property type="entry name" value="Oligo-1,6-glucosidase, Domain 2"/>
    <property type="match status" value="1"/>
</dbReference>
<dbReference type="Pfam" id="PF00128">
    <property type="entry name" value="Alpha-amylase"/>
    <property type="match status" value="1"/>
</dbReference>
<evidence type="ECO:0000256" key="1">
    <source>
        <dbReference type="ARBA" id="ARBA00008061"/>
    </source>
</evidence>
<evidence type="ECO:0000259" key="4">
    <source>
        <dbReference type="SMART" id="SM00642"/>
    </source>
</evidence>
<feature type="domain" description="Glycosyl hydrolase family 13 catalytic" evidence="4">
    <location>
        <begin position="138"/>
        <end position="500"/>
    </location>
</feature>
<evidence type="ECO:0000313" key="6">
    <source>
        <dbReference type="Proteomes" id="UP000225889"/>
    </source>
</evidence>
<comment type="similarity">
    <text evidence="1">Belongs to the glycosyl hydrolase 13 family.</text>
</comment>
<dbReference type="InterPro" id="IPR013783">
    <property type="entry name" value="Ig-like_fold"/>
</dbReference>
<dbReference type="GO" id="GO:0005975">
    <property type="term" value="P:carbohydrate metabolic process"/>
    <property type="evidence" value="ECO:0007669"/>
    <property type="project" value="InterPro"/>
</dbReference>
<dbReference type="InterPro" id="IPR045857">
    <property type="entry name" value="O16G_dom_2"/>
</dbReference>
<dbReference type="InterPro" id="IPR017853">
    <property type="entry name" value="GH"/>
</dbReference>
<reference evidence="5 6" key="2">
    <citation type="submission" date="2017-10" db="EMBL/GenBank/DDBJ databases">
        <authorList>
            <person name="Banno H."/>
            <person name="Chua N.-H."/>
        </authorList>
    </citation>
    <scope>NUCLEOTIDE SEQUENCE [LARGE SCALE GENOMIC DNA]</scope>
    <source>
        <strain evidence="5 6">JK626</strain>
    </source>
</reference>
<name>A0A2G3DSE0_9FIRM</name>
<dbReference type="InterPro" id="IPR006047">
    <property type="entry name" value="GH13_cat_dom"/>
</dbReference>
<dbReference type="SUPFAM" id="SSF51445">
    <property type="entry name" value="(Trans)glycosidases"/>
    <property type="match status" value="1"/>
</dbReference>
<dbReference type="GO" id="GO:0004553">
    <property type="term" value="F:hydrolase activity, hydrolyzing O-glycosyl compounds"/>
    <property type="evidence" value="ECO:0007669"/>
    <property type="project" value="InterPro"/>
</dbReference>
<dbReference type="CDD" id="cd02857">
    <property type="entry name" value="E_set_CDase_PDE_N"/>
    <property type="match status" value="1"/>
</dbReference>
<dbReference type="Gene3D" id="2.60.40.10">
    <property type="entry name" value="Immunoglobulins"/>
    <property type="match status" value="1"/>
</dbReference>
<dbReference type="Gene3D" id="3.20.20.80">
    <property type="entry name" value="Glycosidases"/>
    <property type="match status" value="1"/>
</dbReference>
<dbReference type="InterPro" id="IPR013780">
    <property type="entry name" value="Glyco_hydro_b"/>
</dbReference>
<reference evidence="5 6" key="1">
    <citation type="submission" date="2017-10" db="EMBL/GenBank/DDBJ databases">
        <title>Resolving the taxonomy of Roseburia spp., Eubacterium rectale and Agathobacter spp. through phylogenomic analysis.</title>
        <authorList>
            <person name="Sheridan P.O."/>
            <person name="Walker A.W."/>
            <person name="Duncan S.H."/>
            <person name="Scott K.P."/>
            <person name="Toole P.W.O."/>
            <person name="Luis P."/>
            <person name="Flint H.J."/>
        </authorList>
    </citation>
    <scope>NUCLEOTIDE SEQUENCE [LARGE SCALE GENOMIC DNA]</scope>
    <source>
        <strain evidence="5 6">JK626</strain>
    </source>
</reference>
<comment type="caution">
    <text evidence="5">The sequence shown here is derived from an EMBL/GenBank/DDBJ whole genome shotgun (WGS) entry which is preliminary data.</text>
</comment>
<dbReference type="InterPro" id="IPR004185">
    <property type="entry name" value="Glyco_hydro_13_lg-like_dom"/>
</dbReference>
<dbReference type="Pfam" id="PF02903">
    <property type="entry name" value="Alpha-amylase_N"/>
    <property type="match status" value="1"/>
</dbReference>
<dbReference type="RefSeq" id="WP_099392642.1">
    <property type="nucleotide sequence ID" value="NZ_PDYF01000045.1"/>
</dbReference>
<dbReference type="AlphaFoldDB" id="A0A2G3DSE0"/>
<evidence type="ECO:0000256" key="3">
    <source>
        <dbReference type="ARBA" id="ARBA00023295"/>
    </source>
</evidence>
<dbReference type="EMBL" id="PDYF01000045">
    <property type="protein sequence ID" value="PHU33957.1"/>
    <property type="molecule type" value="Genomic_DNA"/>
</dbReference>
<evidence type="ECO:0000313" key="5">
    <source>
        <dbReference type="EMBL" id="PHU33957.1"/>
    </source>
</evidence>
<dbReference type="Proteomes" id="UP000225889">
    <property type="component" value="Unassembled WGS sequence"/>
</dbReference>
<dbReference type="PANTHER" id="PTHR10357:SF210">
    <property type="entry name" value="MALTODEXTRIN GLUCOSIDASE"/>
    <property type="match status" value="1"/>
</dbReference>
<sequence>MNLPAISHVPFGKDAYMIKEDTLVVVLKAAKGDLKKVSLFLGDRVDIHKEVQVNEVPMELTGSDELYDYFECIVSSPLTRICYYFQIEDFFSVSLFYSEYGFTEQMNRQRIEYFQYPYLRREDMIEMPEWTKDMVMYQIFPDSFASEKGGISGQSKRIKERIGADETDGLVEYRSNLGGNIKGIVENLDYIEDLGANCIYINPIFKANSYHKYDTVDYMDIDPCFGTIDDFKTLVKAAHKRGIKIILDGVFNHCGPDFFAFKDVLKKGKESKYVDWFYKLRFPIETKPYPNYEAFAYVASMPKLNTGNPEVLEYCCNVGRFWIRECGIDGWRMDVANEINHEFFREFKKAIREENPDSFLIGEIWENSENWLLGDQFDSTMNYTFISVCKEFFAEESINVQQFDEKIQKMIHRYPYPVSLAQMNFLDTHDVGRFLSFCHGDERKLELALAFMMCAPGIPSIFYGDEKAMEGLEEWEYRRPMEWDRKTPVFDFYKKWTHIRKGSKALSRGNYHTEYIDNKNRVYAFSRQYEEEKKTVIFNASEKQVCLNLGKNVNCAPWSVAILE</sequence>
<organism evidence="5 6">
    <name type="scientific">Pseudobutyrivibrio ruminis</name>
    <dbReference type="NCBI Taxonomy" id="46206"/>
    <lineage>
        <taxon>Bacteria</taxon>
        <taxon>Bacillati</taxon>
        <taxon>Bacillota</taxon>
        <taxon>Clostridia</taxon>
        <taxon>Lachnospirales</taxon>
        <taxon>Lachnospiraceae</taxon>
        <taxon>Pseudobutyrivibrio</taxon>
    </lineage>
</organism>
<dbReference type="SMART" id="SM00642">
    <property type="entry name" value="Aamy"/>
    <property type="match status" value="1"/>
</dbReference>